<dbReference type="AlphaFoldDB" id="A0A0R0AXZ4"/>
<comment type="caution">
    <text evidence="1">The sequence shown here is derived from an EMBL/GenBank/DDBJ whole genome shotgun (WGS) entry which is preliminary data.</text>
</comment>
<dbReference type="EMBL" id="LLXU01000063">
    <property type="protein sequence ID" value="KRG45379.1"/>
    <property type="molecule type" value="Genomic_DNA"/>
</dbReference>
<dbReference type="RefSeq" id="WP_057645972.1">
    <property type="nucleotide sequence ID" value="NZ_PZOY01000007.1"/>
</dbReference>
<sequence>MERRSIASGLSARNEVVEVRGKYVIHRYCFSEHARCDFHVAGPGLRHVVFDVEPQDVETVIGQCRALIDGVAGAARGV</sequence>
<dbReference type="Proteomes" id="UP000051802">
    <property type="component" value="Unassembled WGS sequence"/>
</dbReference>
<organism evidence="1 2">
    <name type="scientific">Stenotrophomonas panacihumi</name>
    <dbReference type="NCBI Taxonomy" id="676599"/>
    <lineage>
        <taxon>Bacteria</taxon>
        <taxon>Pseudomonadati</taxon>
        <taxon>Pseudomonadota</taxon>
        <taxon>Gammaproteobacteria</taxon>
        <taxon>Lysobacterales</taxon>
        <taxon>Lysobacteraceae</taxon>
        <taxon>Stenotrophomonas</taxon>
    </lineage>
</organism>
<gene>
    <name evidence="1" type="ORF">ARC20_07600</name>
</gene>
<keyword evidence="2" id="KW-1185">Reference proteome</keyword>
<reference evidence="1 2" key="1">
    <citation type="submission" date="2015-10" db="EMBL/GenBank/DDBJ databases">
        <title>Genome sequencing and analysis of members of genus Stenotrophomonas.</title>
        <authorList>
            <person name="Patil P.P."/>
            <person name="Midha S."/>
            <person name="Patil P.B."/>
        </authorList>
    </citation>
    <scope>NUCLEOTIDE SEQUENCE [LARGE SCALE GENOMIC DNA]</scope>
    <source>
        <strain evidence="1 2">JCM 16536</strain>
    </source>
</reference>
<name>A0A0R0AXZ4_9GAMM</name>
<protein>
    <submittedName>
        <fullName evidence="1">Uncharacterized protein</fullName>
    </submittedName>
</protein>
<accession>A0A0R0AXZ4</accession>
<evidence type="ECO:0000313" key="1">
    <source>
        <dbReference type="EMBL" id="KRG45379.1"/>
    </source>
</evidence>
<evidence type="ECO:0000313" key="2">
    <source>
        <dbReference type="Proteomes" id="UP000051802"/>
    </source>
</evidence>
<proteinExistence type="predicted"/>